<sequence>MALIDPHLYIYLSRKGFAEPREKSGVNTAVGTLETELIKSWVDKCSKKHDCADVQSSMREEVYAGFYVIDAKRRVLVKPPVDAAYVALSYVWGKRAAETNPQPFGNLDDLPQTVEDALQLTLALGLQYVWTDAQCINQADEEHKQAQIENMDWIYENAFLTIGAATTASAYAGIPGVSKPLLNMQQPLVKVPEGTIRATFYRDPVTGASTWPWRTRGWTFQEEALSQRLLLITDHNYFFRCREDVYTDVTHAAKTHFPDKLRYSDLFSDQSWKFSHYADIVPQYTCRRLSYDQDILNALHGMFTRVSLRTKVEFWSAIPVRNMAFALCWAKVSDEDSLGRLERREGFPSWSWCGWKGQVTYAKTLRDHRIEEWEPELGPEAEVTPFKDKGIREFIAIRSTWTALPTNNCSNDGPGNPKFISFDVNRLENDNIRLVQLVRHALKEKESEAVLLVVGSVEDRWQRIGIAAETFSSWISRCPEPCEIVVE</sequence>
<name>A0A6A6TYC4_9PEZI</name>
<dbReference type="Pfam" id="PF06985">
    <property type="entry name" value="HET"/>
    <property type="match status" value="1"/>
</dbReference>
<keyword evidence="3" id="KW-1185">Reference proteome</keyword>
<gene>
    <name evidence="2" type="ORF">BT63DRAFT_418575</name>
</gene>
<dbReference type="PANTHER" id="PTHR33112">
    <property type="entry name" value="DOMAIN PROTEIN, PUTATIVE-RELATED"/>
    <property type="match status" value="1"/>
</dbReference>
<protein>
    <submittedName>
        <fullName evidence="2">HET-domain-containing protein</fullName>
    </submittedName>
</protein>
<reference evidence="2" key="1">
    <citation type="journal article" date="2020" name="Stud. Mycol.">
        <title>101 Dothideomycetes genomes: a test case for predicting lifestyles and emergence of pathogens.</title>
        <authorList>
            <person name="Haridas S."/>
            <person name="Albert R."/>
            <person name="Binder M."/>
            <person name="Bloem J."/>
            <person name="Labutti K."/>
            <person name="Salamov A."/>
            <person name="Andreopoulos B."/>
            <person name="Baker S."/>
            <person name="Barry K."/>
            <person name="Bills G."/>
            <person name="Bluhm B."/>
            <person name="Cannon C."/>
            <person name="Castanera R."/>
            <person name="Culley D."/>
            <person name="Daum C."/>
            <person name="Ezra D."/>
            <person name="Gonzalez J."/>
            <person name="Henrissat B."/>
            <person name="Kuo A."/>
            <person name="Liang C."/>
            <person name="Lipzen A."/>
            <person name="Lutzoni F."/>
            <person name="Magnuson J."/>
            <person name="Mondo S."/>
            <person name="Nolan M."/>
            <person name="Ohm R."/>
            <person name="Pangilinan J."/>
            <person name="Park H.-J."/>
            <person name="Ramirez L."/>
            <person name="Alfaro M."/>
            <person name="Sun H."/>
            <person name="Tritt A."/>
            <person name="Yoshinaga Y."/>
            <person name="Zwiers L.-H."/>
            <person name="Turgeon B."/>
            <person name="Goodwin S."/>
            <person name="Spatafora J."/>
            <person name="Crous P."/>
            <person name="Grigoriev I."/>
        </authorList>
    </citation>
    <scope>NUCLEOTIDE SEQUENCE</scope>
    <source>
        <strain evidence="2">CBS 115976</strain>
    </source>
</reference>
<accession>A0A6A6TYC4</accession>
<proteinExistence type="predicted"/>
<dbReference type="Proteomes" id="UP000799302">
    <property type="component" value="Unassembled WGS sequence"/>
</dbReference>
<dbReference type="AlphaFoldDB" id="A0A6A6TYC4"/>
<feature type="domain" description="Heterokaryon incompatibility" evidence="1">
    <location>
        <begin position="85"/>
        <end position="222"/>
    </location>
</feature>
<evidence type="ECO:0000313" key="3">
    <source>
        <dbReference type="Proteomes" id="UP000799302"/>
    </source>
</evidence>
<dbReference type="EMBL" id="MU004244">
    <property type="protein sequence ID" value="KAF2663664.1"/>
    <property type="molecule type" value="Genomic_DNA"/>
</dbReference>
<organism evidence="2 3">
    <name type="scientific">Microthyrium microscopicum</name>
    <dbReference type="NCBI Taxonomy" id="703497"/>
    <lineage>
        <taxon>Eukaryota</taxon>
        <taxon>Fungi</taxon>
        <taxon>Dikarya</taxon>
        <taxon>Ascomycota</taxon>
        <taxon>Pezizomycotina</taxon>
        <taxon>Dothideomycetes</taxon>
        <taxon>Dothideomycetes incertae sedis</taxon>
        <taxon>Microthyriales</taxon>
        <taxon>Microthyriaceae</taxon>
        <taxon>Microthyrium</taxon>
    </lineage>
</organism>
<dbReference type="InterPro" id="IPR010730">
    <property type="entry name" value="HET"/>
</dbReference>
<dbReference type="OrthoDB" id="5135333at2759"/>
<dbReference type="PANTHER" id="PTHR33112:SF12">
    <property type="entry name" value="HETEROKARYON INCOMPATIBILITY DOMAIN-CONTAINING PROTEIN"/>
    <property type="match status" value="1"/>
</dbReference>
<evidence type="ECO:0000313" key="2">
    <source>
        <dbReference type="EMBL" id="KAF2663664.1"/>
    </source>
</evidence>
<evidence type="ECO:0000259" key="1">
    <source>
        <dbReference type="Pfam" id="PF06985"/>
    </source>
</evidence>